<sequence>MLKELNAHHGYNPPKDPEVVPTPFLGLTHMMAHHLGAIYHEKMNHHRGHPSRQDPDKWRGG</sequence>
<feature type="compositionally biased region" description="Basic and acidic residues" evidence="1">
    <location>
        <begin position="51"/>
        <end position="61"/>
    </location>
</feature>
<reference evidence="2" key="1">
    <citation type="submission" date="2021-08" db="EMBL/GenBank/DDBJ databases">
        <title>WGS assembly of Ceratopteris richardii.</title>
        <authorList>
            <person name="Marchant D.B."/>
            <person name="Chen G."/>
            <person name="Jenkins J."/>
            <person name="Shu S."/>
            <person name="Leebens-Mack J."/>
            <person name="Grimwood J."/>
            <person name="Schmutz J."/>
            <person name="Soltis P."/>
            <person name="Soltis D."/>
            <person name="Chen Z.-H."/>
        </authorList>
    </citation>
    <scope>NUCLEOTIDE SEQUENCE</scope>
    <source>
        <strain evidence="2">Whitten #5841</strain>
        <tissue evidence="2">Leaf</tissue>
    </source>
</reference>
<evidence type="ECO:0000256" key="1">
    <source>
        <dbReference type="SAM" id="MobiDB-lite"/>
    </source>
</evidence>
<evidence type="ECO:0000313" key="3">
    <source>
        <dbReference type="Proteomes" id="UP000825935"/>
    </source>
</evidence>
<dbReference type="EMBL" id="CM035410">
    <property type="protein sequence ID" value="KAH7437936.1"/>
    <property type="molecule type" value="Genomic_DNA"/>
</dbReference>
<organism evidence="2 3">
    <name type="scientific">Ceratopteris richardii</name>
    <name type="common">Triangle waterfern</name>
    <dbReference type="NCBI Taxonomy" id="49495"/>
    <lineage>
        <taxon>Eukaryota</taxon>
        <taxon>Viridiplantae</taxon>
        <taxon>Streptophyta</taxon>
        <taxon>Embryophyta</taxon>
        <taxon>Tracheophyta</taxon>
        <taxon>Polypodiopsida</taxon>
        <taxon>Polypodiidae</taxon>
        <taxon>Polypodiales</taxon>
        <taxon>Pteridineae</taxon>
        <taxon>Pteridaceae</taxon>
        <taxon>Parkerioideae</taxon>
        <taxon>Ceratopteris</taxon>
    </lineage>
</organism>
<dbReference type="Proteomes" id="UP000825935">
    <property type="component" value="Chromosome 5"/>
</dbReference>
<proteinExistence type="predicted"/>
<protein>
    <submittedName>
        <fullName evidence="2">Uncharacterized protein</fullName>
    </submittedName>
</protein>
<gene>
    <name evidence="2" type="ORF">KP509_05G096000</name>
</gene>
<name>A0A8T2UVM8_CERRI</name>
<dbReference type="AlphaFoldDB" id="A0A8T2UVM8"/>
<evidence type="ECO:0000313" key="2">
    <source>
        <dbReference type="EMBL" id="KAH7437936.1"/>
    </source>
</evidence>
<comment type="caution">
    <text evidence="2">The sequence shown here is derived from an EMBL/GenBank/DDBJ whole genome shotgun (WGS) entry which is preliminary data.</text>
</comment>
<keyword evidence="3" id="KW-1185">Reference proteome</keyword>
<feature type="region of interest" description="Disordered" evidence="1">
    <location>
        <begin position="42"/>
        <end position="61"/>
    </location>
</feature>
<accession>A0A8T2UVM8</accession>